<dbReference type="Proteomes" id="UP000235672">
    <property type="component" value="Unassembled WGS sequence"/>
</dbReference>
<keyword evidence="2" id="KW-1185">Reference proteome</keyword>
<reference evidence="1 2" key="1">
    <citation type="submission" date="2016-05" db="EMBL/GenBank/DDBJ databases">
        <title>A degradative enzymes factory behind the ericoid mycorrhizal symbiosis.</title>
        <authorList>
            <consortium name="DOE Joint Genome Institute"/>
            <person name="Martino E."/>
            <person name="Morin E."/>
            <person name="Grelet G."/>
            <person name="Kuo A."/>
            <person name="Kohler A."/>
            <person name="Daghino S."/>
            <person name="Barry K."/>
            <person name="Choi C."/>
            <person name="Cichocki N."/>
            <person name="Clum A."/>
            <person name="Copeland A."/>
            <person name="Hainaut M."/>
            <person name="Haridas S."/>
            <person name="Labutti K."/>
            <person name="Lindquist E."/>
            <person name="Lipzen A."/>
            <person name="Khouja H.-R."/>
            <person name="Murat C."/>
            <person name="Ohm R."/>
            <person name="Olson A."/>
            <person name="Spatafora J."/>
            <person name="Veneault-Fourrey C."/>
            <person name="Henrissat B."/>
            <person name="Grigoriev I."/>
            <person name="Martin F."/>
            <person name="Perotto S."/>
        </authorList>
    </citation>
    <scope>NUCLEOTIDE SEQUENCE [LARGE SCALE GENOMIC DNA]</scope>
    <source>
        <strain evidence="1 2">UAMH 7357</strain>
    </source>
</reference>
<gene>
    <name evidence="1" type="ORF">NA56DRAFT_715100</name>
</gene>
<evidence type="ECO:0000313" key="2">
    <source>
        <dbReference type="Proteomes" id="UP000235672"/>
    </source>
</evidence>
<protein>
    <submittedName>
        <fullName evidence="1">Uncharacterized protein</fullName>
    </submittedName>
</protein>
<evidence type="ECO:0000313" key="1">
    <source>
        <dbReference type="EMBL" id="PMD23990.1"/>
    </source>
</evidence>
<proteinExistence type="predicted"/>
<dbReference type="EMBL" id="KZ613473">
    <property type="protein sequence ID" value="PMD23990.1"/>
    <property type="molecule type" value="Genomic_DNA"/>
</dbReference>
<organism evidence="1 2">
    <name type="scientific">Hyaloscypha hepaticicola</name>
    <dbReference type="NCBI Taxonomy" id="2082293"/>
    <lineage>
        <taxon>Eukaryota</taxon>
        <taxon>Fungi</taxon>
        <taxon>Dikarya</taxon>
        <taxon>Ascomycota</taxon>
        <taxon>Pezizomycotina</taxon>
        <taxon>Leotiomycetes</taxon>
        <taxon>Helotiales</taxon>
        <taxon>Hyaloscyphaceae</taxon>
        <taxon>Hyaloscypha</taxon>
    </lineage>
</organism>
<accession>A0A2J6QCK2</accession>
<dbReference type="AlphaFoldDB" id="A0A2J6QCK2"/>
<name>A0A2J6QCK2_9HELO</name>
<sequence>MAMRDAMPSTGSDNHALMMQAVQRPTPAAISDVTCPPGKLYAWRAWAPLEGHRFCGVDGGTCLAVAHWGAERHVLAGLGVLGDGPLDGLPPQPELTAFAASAGAGGRLEDSGPMITGTANASMFRVGSWYSGSPALPLPAQLRNMDGSHETKAVCRMRVLALQGRKDGVYSGRKAEVKRGEVRGLKNCAKRAALSLVAGYL</sequence>